<comment type="caution">
    <text evidence="2">The sequence shown here is derived from an EMBL/GenBank/DDBJ whole genome shotgun (WGS) entry which is preliminary data.</text>
</comment>
<dbReference type="SUPFAM" id="SSF51445">
    <property type="entry name" value="(Trans)glycosidases"/>
    <property type="match status" value="1"/>
</dbReference>
<feature type="domain" description="Spondin" evidence="1">
    <location>
        <begin position="1"/>
        <end position="85"/>
    </location>
</feature>
<reference evidence="2 3" key="1">
    <citation type="submission" date="2018-04" db="EMBL/GenBank/DDBJ databases">
        <title>Genomic Encyclopedia of Archaeal and Bacterial Type Strains, Phase II (KMG-II): from individual species to whole genera.</title>
        <authorList>
            <person name="Goeker M."/>
        </authorList>
    </citation>
    <scope>NUCLEOTIDE SEQUENCE [LARGE SCALE GENOMIC DNA]</scope>
    <source>
        <strain evidence="2 3">DSM 26809</strain>
    </source>
</reference>
<evidence type="ECO:0000313" key="2">
    <source>
        <dbReference type="EMBL" id="PTQ96780.1"/>
    </source>
</evidence>
<protein>
    <recommendedName>
        <fullName evidence="1">Spondin domain-containing protein</fullName>
    </recommendedName>
</protein>
<dbReference type="PROSITE" id="PS51020">
    <property type="entry name" value="SPONDIN"/>
    <property type="match status" value="1"/>
</dbReference>
<keyword evidence="3" id="KW-1185">Reference proteome</keyword>
<organism evidence="2 3">
    <name type="scientific">Mucilaginibacter yixingensis</name>
    <dbReference type="NCBI Taxonomy" id="1295612"/>
    <lineage>
        <taxon>Bacteria</taxon>
        <taxon>Pseudomonadati</taxon>
        <taxon>Bacteroidota</taxon>
        <taxon>Sphingobacteriia</taxon>
        <taxon>Sphingobacteriales</taxon>
        <taxon>Sphingobacteriaceae</taxon>
        <taxon>Mucilaginibacter</taxon>
    </lineage>
</organism>
<dbReference type="Proteomes" id="UP000244168">
    <property type="component" value="Unassembled WGS sequence"/>
</dbReference>
<dbReference type="InterPro" id="IPR009465">
    <property type="entry name" value="Spondin_N"/>
</dbReference>
<dbReference type="InterPro" id="IPR017853">
    <property type="entry name" value="GH"/>
</dbReference>
<sequence length="553" mass="61238">MMTFMSFILPSKTWVYLITGMSVFASHCRVTPLPSKPVSTDSAITAESSLTTSGAKTTTASTVPLKNMFGINSYEWDFLQNPADPNNRTTIYETNMALIKSFSAVRHYMNWNKLENTEGNYTYDPTNDGSWDYDLIYTRCKQEGITVLADLKNCPRWMLASYPADQQDDENAPLPYGADMSKPASYLAMAKVGFQFAARYGSNAAVDKSLVTVDSRPRWTNDRINVVKIGLNLVKYIECNNEPDRWWKGPQTTQTPEQYAANLSAFYDGDKGKLGKNAGVKTADPNMMVVMGGIATCDPNYVARIIAWCKTNRGTRADGSVDLCFDVVNYHYYSNNGSVITHRTASTGVAPELSDAGTIADSFTKVAYQYHLPVWVTEAGYDINQGSYQKAIPIGTKSALITQADWILRTSLLYMRHHIASVYFYQLFDANPGYAGQYSTSGLAENGQRRPAADYILQTTKLMGTYTYVKTISTNPLVDQYQNGKKTMYVLTVPDQVGRTAAYTLDLGKTTLTANIYNPKVGADAMTKTTKVTLAGKVNVTVTETPMFIESAQ</sequence>
<dbReference type="AlphaFoldDB" id="A0A2T5J9M7"/>
<dbReference type="EMBL" id="QAOQ01000004">
    <property type="protein sequence ID" value="PTQ96780.1"/>
    <property type="molecule type" value="Genomic_DNA"/>
</dbReference>
<gene>
    <name evidence="2" type="ORF">C8P68_104269</name>
</gene>
<dbReference type="Gene3D" id="3.20.20.80">
    <property type="entry name" value="Glycosidases"/>
    <property type="match status" value="1"/>
</dbReference>
<accession>A0A2T5J9M7</accession>
<proteinExistence type="predicted"/>
<name>A0A2T5J9M7_9SPHI</name>
<evidence type="ECO:0000259" key="1">
    <source>
        <dbReference type="PROSITE" id="PS51020"/>
    </source>
</evidence>
<evidence type="ECO:0000313" key="3">
    <source>
        <dbReference type="Proteomes" id="UP000244168"/>
    </source>
</evidence>